<dbReference type="Proteomes" id="UP000533641">
    <property type="component" value="Unassembled WGS sequence"/>
</dbReference>
<dbReference type="PROSITE" id="PS50110">
    <property type="entry name" value="RESPONSE_REGULATORY"/>
    <property type="match status" value="1"/>
</dbReference>
<gene>
    <name evidence="3" type="ORF">GGE12_004184</name>
</gene>
<accession>A0A7W6RPS7</accession>
<dbReference type="Pfam" id="PF00072">
    <property type="entry name" value="Response_reg"/>
    <property type="match status" value="1"/>
</dbReference>
<dbReference type="InterPro" id="IPR011009">
    <property type="entry name" value="Kinase-like_dom_sf"/>
</dbReference>
<dbReference type="RefSeq" id="WP_183927259.1">
    <property type="nucleotide sequence ID" value="NZ_JACIGM010000009.1"/>
</dbReference>
<dbReference type="EMBL" id="JACIGM010000009">
    <property type="protein sequence ID" value="MBB4276387.1"/>
    <property type="molecule type" value="Genomic_DNA"/>
</dbReference>
<comment type="caution">
    <text evidence="3">The sequence shown here is derived from an EMBL/GenBank/DDBJ whole genome shotgun (WGS) entry which is preliminary data.</text>
</comment>
<dbReference type="CDD" id="cd00156">
    <property type="entry name" value="REC"/>
    <property type="match status" value="1"/>
</dbReference>
<dbReference type="AlphaFoldDB" id="A0A7W6RPS7"/>
<dbReference type="Gene3D" id="3.40.50.2300">
    <property type="match status" value="1"/>
</dbReference>
<feature type="modified residue" description="4-aspartylphosphate" evidence="1">
    <location>
        <position position="52"/>
    </location>
</feature>
<reference evidence="3 4" key="1">
    <citation type="submission" date="2020-08" db="EMBL/GenBank/DDBJ databases">
        <title>Genomic Encyclopedia of Type Strains, Phase IV (KMG-V): Genome sequencing to study the core and pangenomes of soil and plant-associated prokaryotes.</title>
        <authorList>
            <person name="Whitman W."/>
        </authorList>
    </citation>
    <scope>NUCLEOTIDE SEQUENCE [LARGE SCALE GENOMIC DNA]</scope>
    <source>
        <strain evidence="3 4">SEMIA 402</strain>
    </source>
</reference>
<sequence length="473" mass="51785">MRVLLVEDNATVAGQLEKALAQINGCEVTWARSRDGALDLVNSTFFDIVILDRRIPSANDVLDDHADHGWRVFQEVREAAPGTPVWFLTGTEDADFASDLGNDYGRTEDIHCRQTPEQMYRVFWKKRLNECLAKVREFDGHLREVEKIAITYPNGQLDLEEPEKRTIKLFARRFDGSSIEVTALSGGLSGSRVLKLMARNAAGAPLLTAVAKIAYLKAITDEASRYQGNVIRLAAGGYPSLSLKIEVGAGKFGGLFYGMVGTNVESVFQRLANGLDQQGLPALLKAITEPWDNGKEIGNLTVAQIRRRRIGDPAMHQIAGELEGIDTGPIEAVSVTAAQCCQHNDLHCANVVYNDQGHSMVIDFGDVGAPSIASTDAVTLELSTVFHSQSANLPQGWPSEAGMESWFDLDVYTQNCAFAPFVRACRNWAYSVAGSQQEVAAVAYAYAVRQLKYQDTNKVLARALIRACIAQLT</sequence>
<evidence type="ECO:0000313" key="3">
    <source>
        <dbReference type="EMBL" id="MBB4276387.1"/>
    </source>
</evidence>
<dbReference type="SUPFAM" id="SSF56112">
    <property type="entry name" value="Protein kinase-like (PK-like)"/>
    <property type="match status" value="1"/>
</dbReference>
<organism evidence="3 4">
    <name type="scientific">Rhizobium mongolense</name>
    <dbReference type="NCBI Taxonomy" id="57676"/>
    <lineage>
        <taxon>Bacteria</taxon>
        <taxon>Pseudomonadati</taxon>
        <taxon>Pseudomonadota</taxon>
        <taxon>Alphaproteobacteria</taxon>
        <taxon>Hyphomicrobiales</taxon>
        <taxon>Rhizobiaceae</taxon>
        <taxon>Rhizobium/Agrobacterium group</taxon>
        <taxon>Rhizobium</taxon>
    </lineage>
</organism>
<feature type="domain" description="Response regulatory" evidence="2">
    <location>
        <begin position="2"/>
        <end position="127"/>
    </location>
</feature>
<evidence type="ECO:0000256" key="1">
    <source>
        <dbReference type="PROSITE-ProRule" id="PRU00169"/>
    </source>
</evidence>
<evidence type="ECO:0000313" key="4">
    <source>
        <dbReference type="Proteomes" id="UP000533641"/>
    </source>
</evidence>
<dbReference type="GO" id="GO:0000160">
    <property type="term" value="P:phosphorelay signal transduction system"/>
    <property type="evidence" value="ECO:0007669"/>
    <property type="project" value="InterPro"/>
</dbReference>
<dbReference type="InterPro" id="IPR011006">
    <property type="entry name" value="CheY-like_superfamily"/>
</dbReference>
<name>A0A7W6RPS7_9HYPH</name>
<dbReference type="SUPFAM" id="SSF52172">
    <property type="entry name" value="CheY-like"/>
    <property type="match status" value="1"/>
</dbReference>
<evidence type="ECO:0000259" key="2">
    <source>
        <dbReference type="PROSITE" id="PS50110"/>
    </source>
</evidence>
<keyword evidence="1" id="KW-0597">Phosphoprotein</keyword>
<proteinExistence type="predicted"/>
<dbReference type="InterPro" id="IPR001789">
    <property type="entry name" value="Sig_transdc_resp-reg_receiver"/>
</dbReference>
<protein>
    <submittedName>
        <fullName evidence="3">CheY-like chemotaxis protein</fullName>
    </submittedName>
</protein>